<evidence type="ECO:0000313" key="2">
    <source>
        <dbReference type="Proteomes" id="UP000811545"/>
    </source>
</evidence>
<evidence type="ECO:0000313" key="1">
    <source>
        <dbReference type="EMBL" id="MBT9145796.1"/>
    </source>
</evidence>
<sequence>MMKTQMDIVLRIVRDMRPVRTEEVKIEAMKQGVSCADRFLRWLAVAGYIYSYKLKENKTKTWMITGAGIKKAEER</sequence>
<organism evidence="1 2">
    <name type="scientific">Psychracetigena formicireducens</name>
    <dbReference type="NCBI Taxonomy" id="2986056"/>
    <lineage>
        <taxon>Bacteria</taxon>
        <taxon>Bacillati</taxon>
        <taxon>Candidatus Lithacetigenota</taxon>
        <taxon>Candidatus Psychracetigena</taxon>
    </lineage>
</organism>
<name>A0A9E2F538_PSYF1</name>
<dbReference type="Proteomes" id="UP000811545">
    <property type="component" value="Unassembled WGS sequence"/>
</dbReference>
<reference evidence="1 2" key="1">
    <citation type="journal article" date="2021" name="bioRxiv">
        <title>Unique metabolic strategies in Hadean analogues reveal hints for primordial physiology.</title>
        <authorList>
            <person name="Nobu M.K."/>
            <person name="Nakai R."/>
            <person name="Tamazawa S."/>
            <person name="Mori H."/>
            <person name="Toyoda A."/>
            <person name="Ijiri A."/>
            <person name="Suzuki S."/>
            <person name="Kurokawa K."/>
            <person name="Kamagata Y."/>
            <person name="Tamaki H."/>
        </authorList>
    </citation>
    <scope>NUCLEOTIDE SEQUENCE [LARGE SCALE GENOMIC DNA]</scope>
    <source>
        <strain evidence="1">BS525</strain>
    </source>
</reference>
<comment type="caution">
    <text evidence="1">The sequence shown here is derived from an EMBL/GenBank/DDBJ whole genome shotgun (WGS) entry which is preliminary data.</text>
</comment>
<protein>
    <submittedName>
        <fullName evidence="1">Uncharacterized protein</fullName>
    </submittedName>
</protein>
<dbReference type="EMBL" id="QLTW01000174">
    <property type="protein sequence ID" value="MBT9145796.1"/>
    <property type="molecule type" value="Genomic_DNA"/>
</dbReference>
<dbReference type="AlphaFoldDB" id="A0A9E2F538"/>
<proteinExistence type="predicted"/>
<accession>A0A9E2F538</accession>
<gene>
    <name evidence="1" type="ORF">DDT42_01673</name>
</gene>